<feature type="transmembrane region" description="Helical" evidence="2">
    <location>
        <begin position="6"/>
        <end position="28"/>
    </location>
</feature>
<dbReference type="Proteomes" id="UP001138961">
    <property type="component" value="Unassembled WGS sequence"/>
</dbReference>
<evidence type="ECO:0000256" key="2">
    <source>
        <dbReference type="SAM" id="Phobius"/>
    </source>
</evidence>
<evidence type="ECO:0000256" key="1">
    <source>
        <dbReference type="SAM" id="MobiDB-lite"/>
    </source>
</evidence>
<proteinExistence type="predicted"/>
<evidence type="ECO:0000313" key="4">
    <source>
        <dbReference type="Proteomes" id="UP001138961"/>
    </source>
</evidence>
<dbReference type="RefSeq" id="WP_157057569.1">
    <property type="nucleotide sequence ID" value="NZ_JAJATZ010000009.1"/>
</dbReference>
<dbReference type="EMBL" id="JAJATZ010000009">
    <property type="protein sequence ID" value="MCB5200590.1"/>
    <property type="molecule type" value="Genomic_DNA"/>
</dbReference>
<keyword evidence="2" id="KW-0472">Membrane</keyword>
<evidence type="ECO:0000313" key="3">
    <source>
        <dbReference type="EMBL" id="MCB5200590.1"/>
    </source>
</evidence>
<organism evidence="3 4">
    <name type="scientific">Loktanella gaetbuli</name>
    <dbReference type="NCBI Taxonomy" id="2881335"/>
    <lineage>
        <taxon>Bacteria</taxon>
        <taxon>Pseudomonadati</taxon>
        <taxon>Pseudomonadota</taxon>
        <taxon>Alphaproteobacteria</taxon>
        <taxon>Rhodobacterales</taxon>
        <taxon>Roseobacteraceae</taxon>
        <taxon>Loktanella</taxon>
    </lineage>
</organism>
<name>A0ABS8BXX6_9RHOB</name>
<keyword evidence="2" id="KW-0812">Transmembrane</keyword>
<protein>
    <submittedName>
        <fullName evidence="3">Uncharacterized protein</fullName>
    </submittedName>
</protein>
<gene>
    <name evidence="3" type="ORF">LGQ03_15215</name>
</gene>
<keyword evidence="4" id="KW-1185">Reference proteome</keyword>
<reference evidence="3" key="1">
    <citation type="submission" date="2021-10" db="EMBL/GenBank/DDBJ databases">
        <title>Loktanella gaetbuli sp. nov., isolated from a tidal flat.</title>
        <authorList>
            <person name="Park S."/>
            <person name="Yoon J.-H."/>
        </authorList>
    </citation>
    <scope>NUCLEOTIDE SEQUENCE</scope>
    <source>
        <strain evidence="3">TSTF-M6</strain>
    </source>
</reference>
<sequence length="53" mass="5287">MGPGDILKIGVIVLPLVMFLAYVGTAVVDNTKTAGTSMDSAADGLSSTAGSSW</sequence>
<accession>A0ABS8BXX6</accession>
<keyword evidence="2" id="KW-1133">Transmembrane helix</keyword>
<feature type="region of interest" description="Disordered" evidence="1">
    <location>
        <begin position="34"/>
        <end position="53"/>
    </location>
</feature>
<comment type="caution">
    <text evidence="3">The sequence shown here is derived from an EMBL/GenBank/DDBJ whole genome shotgun (WGS) entry which is preliminary data.</text>
</comment>